<dbReference type="EMBL" id="LWUJ01000014">
    <property type="protein sequence ID" value="OAL09791.1"/>
    <property type="molecule type" value="Genomic_DNA"/>
</dbReference>
<evidence type="ECO:0000313" key="2">
    <source>
        <dbReference type="Proteomes" id="UP000077623"/>
    </source>
</evidence>
<dbReference type="Proteomes" id="UP000077623">
    <property type="component" value="Unassembled WGS sequence"/>
</dbReference>
<sequence length="118" mass="13082">MSLATKLLAFGAGGTVVAGGTASAIYFGARDVLISDLLKEDNKKEILATGDNWTDAWNKYVGTSGTENKWNIDGEIKKATINKNIKTECTKRLNTRVKNKEDQDYLDFVDWCTKTKTQ</sequence>
<keyword evidence="2" id="KW-1185">Reference proteome</keyword>
<reference evidence="2" key="1">
    <citation type="submission" date="2016-04" db="EMBL/GenBank/DDBJ databases">
        <authorList>
            <person name="Quiroz-Castaneda R.E."/>
            <person name="Martinez-Ocampo F."/>
        </authorList>
    </citation>
    <scope>NUCLEOTIDE SEQUENCE [LARGE SCALE GENOMIC DNA]</scope>
    <source>
        <strain evidence="2">INIFAP01</strain>
    </source>
</reference>
<protein>
    <submittedName>
        <fullName evidence="1">Uncharacterized protein</fullName>
    </submittedName>
</protein>
<comment type="caution">
    <text evidence="1">The sequence shown here is derived from an EMBL/GenBank/DDBJ whole genome shotgun (WGS) entry which is preliminary data.</text>
</comment>
<name>A0A1A9QCP9_9MOLU</name>
<organism evidence="1 2">
    <name type="scientific">Candidatus Mycoplasma haematobovis</name>
    <dbReference type="NCBI Taxonomy" id="432608"/>
    <lineage>
        <taxon>Bacteria</taxon>
        <taxon>Bacillati</taxon>
        <taxon>Mycoplasmatota</taxon>
        <taxon>Mollicutes</taxon>
        <taxon>Mycoplasmataceae</taxon>
        <taxon>Mycoplasma</taxon>
    </lineage>
</organism>
<dbReference type="STRING" id="432608.A6V39_05030"/>
<evidence type="ECO:0000313" key="1">
    <source>
        <dbReference type="EMBL" id="OAL09791.1"/>
    </source>
</evidence>
<accession>A0A1A9QCP9</accession>
<dbReference type="RefSeq" id="WP_187150643.1">
    <property type="nucleotide sequence ID" value="NZ_LWUJ01000014.1"/>
</dbReference>
<proteinExistence type="predicted"/>
<dbReference type="AlphaFoldDB" id="A0A1A9QCP9"/>
<gene>
    <name evidence="1" type="ORF">A6V39_05030</name>
</gene>